<accession>A0ABQ1UZR0</accession>
<evidence type="ECO:0000313" key="6">
    <source>
        <dbReference type="Proteomes" id="UP000647339"/>
    </source>
</evidence>
<comment type="similarity">
    <text evidence="1">Belongs to the bacterial solute-binding protein ModA family.</text>
</comment>
<organism evidence="5 6">
    <name type="scientific">Echinicola rosea</name>
    <dbReference type="NCBI Taxonomy" id="1807691"/>
    <lineage>
        <taxon>Bacteria</taxon>
        <taxon>Pseudomonadati</taxon>
        <taxon>Bacteroidota</taxon>
        <taxon>Cytophagia</taxon>
        <taxon>Cytophagales</taxon>
        <taxon>Cyclobacteriaceae</taxon>
        <taxon>Echinicola</taxon>
    </lineage>
</organism>
<dbReference type="PROSITE" id="PS51257">
    <property type="entry name" value="PROKAR_LIPOPROTEIN"/>
    <property type="match status" value="1"/>
</dbReference>
<dbReference type="Proteomes" id="UP000647339">
    <property type="component" value="Unassembled WGS sequence"/>
</dbReference>
<feature type="chain" id="PRO_5046456269" evidence="4">
    <location>
        <begin position="20"/>
        <end position="251"/>
    </location>
</feature>
<dbReference type="InterPro" id="IPR044084">
    <property type="entry name" value="AvModA-like_subst-bd"/>
</dbReference>
<dbReference type="SUPFAM" id="SSF53850">
    <property type="entry name" value="Periplasmic binding protein-like II"/>
    <property type="match status" value="1"/>
</dbReference>
<proteinExistence type="inferred from homology"/>
<dbReference type="Gene3D" id="3.40.190.10">
    <property type="entry name" value="Periplasmic binding protein-like II"/>
    <property type="match status" value="2"/>
</dbReference>
<reference evidence="6" key="1">
    <citation type="journal article" date="2019" name="Int. J. Syst. Evol. Microbiol.">
        <title>The Global Catalogue of Microorganisms (GCM) 10K type strain sequencing project: providing services to taxonomists for standard genome sequencing and annotation.</title>
        <authorList>
            <consortium name="The Broad Institute Genomics Platform"/>
            <consortium name="The Broad Institute Genome Sequencing Center for Infectious Disease"/>
            <person name="Wu L."/>
            <person name="Ma J."/>
        </authorList>
    </citation>
    <scope>NUCLEOTIDE SEQUENCE [LARGE SCALE GENOMIC DNA]</scope>
    <source>
        <strain evidence="6">CGMCC 1.15407</strain>
    </source>
</reference>
<protein>
    <submittedName>
        <fullName evidence="5">Molybdate ABC transporter substrate-binding protein</fullName>
    </submittedName>
</protein>
<comment type="caution">
    <text evidence="5">The sequence shown here is derived from an EMBL/GenBank/DDBJ whole genome shotgun (WGS) entry which is preliminary data.</text>
</comment>
<dbReference type="EMBL" id="BMIU01000008">
    <property type="protein sequence ID" value="GGF30590.1"/>
    <property type="molecule type" value="Genomic_DNA"/>
</dbReference>
<dbReference type="PANTHER" id="PTHR30632">
    <property type="entry name" value="MOLYBDATE-BINDING PERIPLASMIC PROTEIN"/>
    <property type="match status" value="1"/>
</dbReference>
<evidence type="ECO:0000313" key="5">
    <source>
        <dbReference type="EMBL" id="GGF30590.1"/>
    </source>
</evidence>
<name>A0ABQ1UZR0_9BACT</name>
<dbReference type="CDD" id="cd13539">
    <property type="entry name" value="PBP2_AvModA"/>
    <property type="match status" value="1"/>
</dbReference>
<dbReference type="RefSeq" id="WP_137403471.1">
    <property type="nucleotide sequence ID" value="NZ_BMIU01000008.1"/>
</dbReference>
<keyword evidence="2" id="KW-0479">Metal-binding</keyword>
<evidence type="ECO:0000256" key="3">
    <source>
        <dbReference type="ARBA" id="ARBA00022729"/>
    </source>
</evidence>
<sequence length="251" mass="27384">MKPIHYLLLVVMALTGCQAGNNEKVTIATAANMQFAMEALIKAFEAESGIACQMVVSSSGKLTAQIKGGAPYDIFVAANVKYPKAIHDAGLASAPPKIYAHGALVLWTLDDELSPSLEMLSDPNISHIAIANPKTAPYGLAAMEVLKKNKLAEVLNDKLVFGESISQTNQYILSKSAEMGFTSLSVVKSPRMIGKGKWFFLNEGDYSPIKQAAVIIKRNESENSGAIHFYEYLFTEEAQKILKEYGYQMPR</sequence>
<dbReference type="InterPro" id="IPR005950">
    <property type="entry name" value="ModA"/>
</dbReference>
<keyword evidence="6" id="KW-1185">Reference proteome</keyword>
<evidence type="ECO:0000256" key="2">
    <source>
        <dbReference type="ARBA" id="ARBA00022723"/>
    </source>
</evidence>
<feature type="signal peptide" evidence="4">
    <location>
        <begin position="1"/>
        <end position="19"/>
    </location>
</feature>
<keyword evidence="3 4" id="KW-0732">Signal</keyword>
<dbReference type="PANTHER" id="PTHR30632:SF14">
    <property type="entry name" value="TUNGSTATE_MOLYBDATE_CHROMATE-BINDING PROTEIN MODA"/>
    <property type="match status" value="1"/>
</dbReference>
<dbReference type="Pfam" id="PF13531">
    <property type="entry name" value="SBP_bac_11"/>
    <property type="match status" value="1"/>
</dbReference>
<gene>
    <name evidence="5" type="ORF">GCM10011339_18480</name>
</gene>
<dbReference type="PIRSF" id="PIRSF004846">
    <property type="entry name" value="ModA"/>
    <property type="match status" value="1"/>
</dbReference>
<dbReference type="InterPro" id="IPR050682">
    <property type="entry name" value="ModA/WtpA"/>
</dbReference>
<dbReference type="NCBIfam" id="TIGR01256">
    <property type="entry name" value="modA"/>
    <property type="match status" value="1"/>
</dbReference>
<evidence type="ECO:0000256" key="4">
    <source>
        <dbReference type="SAM" id="SignalP"/>
    </source>
</evidence>
<evidence type="ECO:0000256" key="1">
    <source>
        <dbReference type="ARBA" id="ARBA00009175"/>
    </source>
</evidence>